<feature type="region of interest" description="Disordered" evidence="1">
    <location>
        <begin position="283"/>
        <end position="310"/>
    </location>
</feature>
<dbReference type="AlphaFoldDB" id="A0A9Q0H8U9"/>
<sequence length="310" mass="34159">MTFVVRFSDEGILNIFQVTTQSQATVESNNGKRHFLEEIVTNKKIRLATKVPTNIWKARDGLAASALGVTCGGTIANRANKTQLSSQKIPRTPPPPNRLADNSLANLNCQFEAVKGNVDSALAGQKEVMATYDSQAKEVRKTTVELAVVKDELVRSSRLPRKNYELRRNELLLHRRVERGFKSIEPCIRSRLLLSFDDQRPTSKRSKMRPMSTSSEAPTSCRQLDGMTSEGMASESLELSDTLRTHEGSPVLNLPMYEATPTPEDSHIPSGTPLTLGVRILTDNLSPPVKRTDDRPALKPSTDGNSPPPA</sequence>
<dbReference type="Proteomes" id="UP001141806">
    <property type="component" value="Unassembled WGS sequence"/>
</dbReference>
<comment type="caution">
    <text evidence="2">The sequence shown here is derived from an EMBL/GenBank/DDBJ whole genome shotgun (WGS) entry which is preliminary data.</text>
</comment>
<evidence type="ECO:0000256" key="1">
    <source>
        <dbReference type="SAM" id="MobiDB-lite"/>
    </source>
</evidence>
<evidence type="ECO:0000313" key="2">
    <source>
        <dbReference type="EMBL" id="KAJ4961693.1"/>
    </source>
</evidence>
<proteinExistence type="predicted"/>
<name>A0A9Q0H8U9_9MAGN</name>
<gene>
    <name evidence="2" type="ORF">NE237_021603</name>
</gene>
<reference evidence="2" key="1">
    <citation type="journal article" date="2023" name="Plant J.">
        <title>The genome of the king protea, Protea cynaroides.</title>
        <authorList>
            <person name="Chang J."/>
            <person name="Duong T.A."/>
            <person name="Schoeman C."/>
            <person name="Ma X."/>
            <person name="Roodt D."/>
            <person name="Barker N."/>
            <person name="Li Z."/>
            <person name="Van de Peer Y."/>
            <person name="Mizrachi E."/>
        </authorList>
    </citation>
    <scope>NUCLEOTIDE SEQUENCE</scope>
    <source>
        <tissue evidence="2">Young leaves</tissue>
    </source>
</reference>
<feature type="compositionally biased region" description="Polar residues" evidence="1">
    <location>
        <begin position="211"/>
        <end position="222"/>
    </location>
</feature>
<evidence type="ECO:0000313" key="3">
    <source>
        <dbReference type="Proteomes" id="UP001141806"/>
    </source>
</evidence>
<feature type="region of interest" description="Disordered" evidence="1">
    <location>
        <begin position="199"/>
        <end position="226"/>
    </location>
</feature>
<protein>
    <submittedName>
        <fullName evidence="2">Uncharacterized protein</fullName>
    </submittedName>
</protein>
<organism evidence="2 3">
    <name type="scientific">Protea cynaroides</name>
    <dbReference type="NCBI Taxonomy" id="273540"/>
    <lineage>
        <taxon>Eukaryota</taxon>
        <taxon>Viridiplantae</taxon>
        <taxon>Streptophyta</taxon>
        <taxon>Embryophyta</taxon>
        <taxon>Tracheophyta</taxon>
        <taxon>Spermatophyta</taxon>
        <taxon>Magnoliopsida</taxon>
        <taxon>Proteales</taxon>
        <taxon>Proteaceae</taxon>
        <taxon>Protea</taxon>
    </lineage>
</organism>
<keyword evidence="3" id="KW-1185">Reference proteome</keyword>
<accession>A0A9Q0H8U9</accession>
<dbReference type="EMBL" id="JAMYWD010000009">
    <property type="protein sequence ID" value="KAJ4961693.1"/>
    <property type="molecule type" value="Genomic_DNA"/>
</dbReference>